<dbReference type="Proteomes" id="UP000256304">
    <property type="component" value="Unassembled WGS sequence"/>
</dbReference>
<dbReference type="CDD" id="cd02440">
    <property type="entry name" value="AdoMet_MTases"/>
    <property type="match status" value="1"/>
</dbReference>
<organism evidence="2 3">
    <name type="scientific">Paenibacillus taihuensis</name>
    <dbReference type="NCBI Taxonomy" id="1156355"/>
    <lineage>
        <taxon>Bacteria</taxon>
        <taxon>Bacillati</taxon>
        <taxon>Bacillota</taxon>
        <taxon>Bacilli</taxon>
        <taxon>Bacillales</taxon>
        <taxon>Paenibacillaceae</taxon>
        <taxon>Paenibacillus</taxon>
    </lineage>
</organism>
<gene>
    <name evidence="2" type="ORF">A8990_10750</name>
</gene>
<dbReference type="AlphaFoldDB" id="A0A3D9S7F4"/>
<sequence>MIWGWLPDNLFDFVIARLLFLHIHDPLLAAREIYRVLKPGGKLVIIDVDDGIFGVVHPDLDVLPTVLKKVANHMAKKGGNRHIGRSVPRLLSQAGFTQIDMDTVTKHSDIHGIAGFKRQFDSKRFAAFFHSGIITEQEYERMSSASEQLFNDTESYAMMLFVMAYGQKPKFEVTGE</sequence>
<dbReference type="EMBL" id="QTTN01000007">
    <property type="protein sequence ID" value="REE88954.1"/>
    <property type="molecule type" value="Genomic_DNA"/>
</dbReference>
<keyword evidence="2" id="KW-0489">Methyltransferase</keyword>
<proteinExistence type="predicted"/>
<keyword evidence="3" id="KW-1185">Reference proteome</keyword>
<accession>A0A3D9S7F4</accession>
<evidence type="ECO:0000259" key="1">
    <source>
        <dbReference type="Pfam" id="PF08241"/>
    </source>
</evidence>
<evidence type="ECO:0000313" key="3">
    <source>
        <dbReference type="Proteomes" id="UP000256304"/>
    </source>
</evidence>
<evidence type="ECO:0000313" key="2">
    <source>
        <dbReference type="EMBL" id="REE88954.1"/>
    </source>
</evidence>
<comment type="caution">
    <text evidence="2">The sequence shown here is derived from an EMBL/GenBank/DDBJ whole genome shotgun (WGS) entry which is preliminary data.</text>
</comment>
<protein>
    <submittedName>
        <fullName evidence="2">Methyltransferase family protein</fullName>
    </submittedName>
</protein>
<keyword evidence="2" id="KW-0808">Transferase</keyword>
<dbReference type="Gene3D" id="3.40.50.150">
    <property type="entry name" value="Vaccinia Virus protein VP39"/>
    <property type="match status" value="1"/>
</dbReference>
<dbReference type="InterPro" id="IPR029063">
    <property type="entry name" value="SAM-dependent_MTases_sf"/>
</dbReference>
<dbReference type="GO" id="GO:0032259">
    <property type="term" value="P:methylation"/>
    <property type="evidence" value="ECO:0007669"/>
    <property type="project" value="UniProtKB-KW"/>
</dbReference>
<reference evidence="2 3" key="1">
    <citation type="submission" date="2018-08" db="EMBL/GenBank/DDBJ databases">
        <title>Genomic Encyclopedia of Type Strains, Phase III (KMG-III): the genomes of soil and plant-associated and newly described type strains.</title>
        <authorList>
            <person name="Whitman W."/>
        </authorList>
    </citation>
    <scope>NUCLEOTIDE SEQUENCE [LARGE SCALE GENOMIC DNA]</scope>
    <source>
        <strain evidence="2 3">CGMCC 1.10966</strain>
    </source>
</reference>
<dbReference type="GO" id="GO:0008757">
    <property type="term" value="F:S-adenosylmethionine-dependent methyltransferase activity"/>
    <property type="evidence" value="ECO:0007669"/>
    <property type="project" value="InterPro"/>
</dbReference>
<feature type="domain" description="Methyltransferase type 11" evidence="1">
    <location>
        <begin position="6"/>
        <end position="45"/>
    </location>
</feature>
<name>A0A3D9S7F4_9BACL</name>
<dbReference type="SUPFAM" id="SSF53335">
    <property type="entry name" value="S-adenosyl-L-methionine-dependent methyltransferases"/>
    <property type="match status" value="1"/>
</dbReference>
<dbReference type="Pfam" id="PF08241">
    <property type="entry name" value="Methyltransf_11"/>
    <property type="match status" value="1"/>
</dbReference>
<dbReference type="InterPro" id="IPR013216">
    <property type="entry name" value="Methyltransf_11"/>
</dbReference>